<dbReference type="PANTHER" id="PTHR38766:SF1">
    <property type="entry name" value="FLAGELLAR PROTEIN FLIO"/>
    <property type="match status" value="1"/>
</dbReference>
<dbReference type="EMBL" id="PQLX01000021">
    <property type="protein sequence ID" value="POU59088.1"/>
    <property type="molecule type" value="Genomic_DNA"/>
</dbReference>
<evidence type="ECO:0000256" key="7">
    <source>
        <dbReference type="RuleBase" id="RU362064"/>
    </source>
</evidence>
<evidence type="ECO:0000313" key="8">
    <source>
        <dbReference type="EMBL" id="POU59088.1"/>
    </source>
</evidence>
<dbReference type="AlphaFoldDB" id="A0A2S4RPS6"/>
<dbReference type="PANTHER" id="PTHR38766">
    <property type="entry name" value="FLAGELLAR PROTEIN FLIO"/>
    <property type="match status" value="1"/>
</dbReference>
<dbReference type="Proteomes" id="UP000237003">
    <property type="component" value="Unassembled WGS sequence"/>
</dbReference>
<organism evidence="8 9">
    <name type="scientific">Citrobacter amalonaticus</name>
    <dbReference type="NCBI Taxonomy" id="35703"/>
    <lineage>
        <taxon>Bacteria</taxon>
        <taxon>Pseudomonadati</taxon>
        <taxon>Pseudomonadota</taxon>
        <taxon>Gammaproteobacteria</taxon>
        <taxon>Enterobacterales</taxon>
        <taxon>Enterobacteriaceae</taxon>
        <taxon>Citrobacter</taxon>
    </lineage>
</organism>
<dbReference type="InterPro" id="IPR022781">
    <property type="entry name" value="Flagellar_biosynth_FliO"/>
</dbReference>
<dbReference type="NCBIfam" id="TIGR03500">
    <property type="entry name" value="FliO_TIGR"/>
    <property type="match status" value="1"/>
</dbReference>
<dbReference type="RefSeq" id="WP_103780420.1">
    <property type="nucleotide sequence ID" value="NZ_PQLX01000021.1"/>
</dbReference>
<comment type="caution">
    <text evidence="8">The sequence shown here is derived from an EMBL/GenBank/DDBJ whole genome shotgun (WGS) entry which is preliminary data.</text>
</comment>
<keyword evidence="2 7" id="KW-0812">Transmembrane</keyword>
<accession>A0A2S4RPS6</accession>
<proteinExistence type="inferred from homology"/>
<evidence type="ECO:0000256" key="5">
    <source>
        <dbReference type="ARBA" id="ARBA00023143"/>
    </source>
</evidence>
<keyword evidence="8" id="KW-0969">Cilium</keyword>
<name>A0A2S4RPS6_CITAM</name>
<feature type="transmembrane region" description="Helical" evidence="7">
    <location>
        <begin position="24"/>
        <end position="46"/>
    </location>
</feature>
<dbReference type="GO" id="GO:0044781">
    <property type="term" value="P:bacterial-type flagellum organization"/>
    <property type="evidence" value="ECO:0007669"/>
    <property type="project" value="UniProtKB-UniRule"/>
</dbReference>
<dbReference type="InterPro" id="IPR052205">
    <property type="entry name" value="FliO/MopB"/>
</dbReference>
<reference evidence="8 9" key="1">
    <citation type="submission" date="2018-01" db="EMBL/GenBank/DDBJ databases">
        <title>Complete genome sequences of 14 Citrobacter spp. isolated from plant in Canada.</title>
        <authorList>
            <person name="Bhandare S.G."/>
            <person name="Colavecchio A."/>
            <person name="Jeukens J."/>
            <person name="Emond-Rheault J.-G."/>
            <person name="Freschi L."/>
            <person name="Hamel J."/>
            <person name="Kukavica-Ibrulj I."/>
            <person name="Levesque R."/>
            <person name="Goodridge L."/>
        </authorList>
    </citation>
    <scope>NUCLEOTIDE SEQUENCE [LARGE SCALE GENOMIC DNA]</scope>
    <source>
        <strain evidence="8 9">S1285</strain>
    </source>
</reference>
<dbReference type="OrthoDB" id="5741235at2"/>
<gene>
    <name evidence="8" type="primary">fliO</name>
    <name evidence="8" type="ORF">C3430_27110</name>
</gene>
<evidence type="ECO:0000256" key="2">
    <source>
        <dbReference type="ARBA" id="ARBA00022692"/>
    </source>
</evidence>
<evidence type="ECO:0000256" key="6">
    <source>
        <dbReference type="ARBA" id="ARBA00037937"/>
    </source>
</evidence>
<dbReference type="Pfam" id="PF04347">
    <property type="entry name" value="FliO"/>
    <property type="match status" value="1"/>
</dbReference>
<keyword evidence="8" id="KW-0966">Cell projection</keyword>
<keyword evidence="4 7" id="KW-0472">Membrane</keyword>
<evidence type="ECO:0000256" key="1">
    <source>
        <dbReference type="ARBA" id="ARBA00022475"/>
    </source>
</evidence>
<keyword evidence="1 7" id="KW-1003">Cell membrane</keyword>
<dbReference type="GO" id="GO:0009425">
    <property type="term" value="C:bacterial-type flagellum basal body"/>
    <property type="evidence" value="ECO:0007669"/>
    <property type="project" value="UniProtKB-SubCell"/>
</dbReference>
<sequence>MKSHTLTEIQTSIPNVDNSPPGSVLFNVGGALCLIILFIAGIAWIARRAGFAPHAIRGNKLLTVKSSQSLGQRERVVIVEVDDKWLLLGVTPSSINCLATLEKRDDEPQDAVASRTIDFQSVLSNMLKKRKTEPTE</sequence>
<comment type="subcellular location">
    <subcellularLocation>
        <location evidence="7">Cell membrane</location>
    </subcellularLocation>
    <subcellularLocation>
        <location evidence="7">Bacterial flagellum basal body</location>
    </subcellularLocation>
</comment>
<comment type="similarity">
    <text evidence="6 7">Belongs to the FliO/MopB family.</text>
</comment>
<keyword evidence="3 7" id="KW-1133">Transmembrane helix</keyword>
<keyword evidence="8" id="KW-0282">Flagellum</keyword>
<dbReference type="GO" id="GO:0005886">
    <property type="term" value="C:plasma membrane"/>
    <property type="evidence" value="ECO:0007669"/>
    <property type="project" value="UniProtKB-SubCell"/>
</dbReference>
<protein>
    <recommendedName>
        <fullName evidence="7">Flagellar protein</fullName>
    </recommendedName>
</protein>
<evidence type="ECO:0000313" key="9">
    <source>
        <dbReference type="Proteomes" id="UP000237003"/>
    </source>
</evidence>
<keyword evidence="5 7" id="KW-0975">Bacterial flagellum</keyword>
<evidence type="ECO:0000256" key="4">
    <source>
        <dbReference type="ARBA" id="ARBA00023136"/>
    </source>
</evidence>
<evidence type="ECO:0000256" key="3">
    <source>
        <dbReference type="ARBA" id="ARBA00022989"/>
    </source>
</evidence>